<dbReference type="AlphaFoldDB" id="A0A8J2Z513"/>
<comment type="caution">
    <text evidence="6">The sequence shown here is derived from an EMBL/GenBank/DDBJ whole genome shotgun (WGS) entry which is preliminary data.</text>
</comment>
<evidence type="ECO:0000313" key="7">
    <source>
        <dbReference type="Proteomes" id="UP000636949"/>
    </source>
</evidence>
<sequence length="562" mass="60893">MNQFGIKQKFMTQMKQTRVAFVAVIAVITGSVVLSGCANIEATQQAAKANFNTAQDIMAQATAKQDNALISYNKQIYIADKGFEVKAPSEQLPKVFSESFTFRSNQKKDLFEILSEIGQSSSVSVRVTQDAQSYMDQLLNGDDKNKASNAQVAPITSLQPQRKQTRDLKMSLNFQGTLAELLTYVTTHYDLSWRYNHNRGVVDVYHLETRTFALDMLPGTSQTKVKIENASKGENATQNMSNDFDSGVNDPWKSVLNIIQDIIGKAGSVQSDPASGYVTVTSTPDLINKVQNFINTLNTTARKSIALRVDIYDVETSGSSNYGIDWNAMYKVTKGALSWSTNGIPNPLSDPYSGSVQTATVTGGISSGPFAGSQLIVSALQQMGHTTYVTGTTVYTVNGRPAPIQVSRSTDYVKETSVTSLGTSSISSDNVQTSMTPGTISTGYTVDVTPRIIKGNKVLLSLSVNIASLLKMRQVTSGPKDAQSTIELPDLRNKSFMQTVPLTSGQTAVLAGFQNDTNNDGTNSVGPQKYWYLGGKQATNKEHTVTVVIVTPCIIDNNESEA</sequence>
<dbReference type="InterPro" id="IPR050810">
    <property type="entry name" value="Bact_Secretion_Sys_Channel"/>
</dbReference>
<dbReference type="Proteomes" id="UP000636949">
    <property type="component" value="Unassembled WGS sequence"/>
</dbReference>
<comment type="subcellular location">
    <subcellularLocation>
        <location evidence="1">Membrane</location>
    </subcellularLocation>
</comment>
<reference evidence="6" key="1">
    <citation type="journal article" date="2014" name="Int. J. Syst. Evol. Microbiol.">
        <title>Complete genome sequence of Corynebacterium casei LMG S-19264T (=DSM 44701T), isolated from a smear-ripened cheese.</title>
        <authorList>
            <consortium name="US DOE Joint Genome Institute (JGI-PGF)"/>
            <person name="Walter F."/>
            <person name="Albersmeier A."/>
            <person name="Kalinowski J."/>
            <person name="Ruckert C."/>
        </authorList>
    </citation>
    <scope>NUCLEOTIDE SEQUENCE</scope>
    <source>
        <strain evidence="6">CGMCC 1.15758</strain>
    </source>
</reference>
<comment type="similarity">
    <text evidence="4">Belongs to the bacterial secretin family.</text>
</comment>
<evidence type="ECO:0000259" key="5">
    <source>
        <dbReference type="Pfam" id="PF00263"/>
    </source>
</evidence>
<accession>A0A8J2Z513</accession>
<dbReference type="GO" id="GO:0009306">
    <property type="term" value="P:protein secretion"/>
    <property type="evidence" value="ECO:0007669"/>
    <property type="project" value="InterPro"/>
</dbReference>
<keyword evidence="7" id="KW-1185">Reference proteome</keyword>
<reference evidence="6" key="2">
    <citation type="submission" date="2020-09" db="EMBL/GenBank/DDBJ databases">
        <authorList>
            <person name="Sun Q."/>
            <person name="Zhou Y."/>
        </authorList>
    </citation>
    <scope>NUCLEOTIDE SEQUENCE</scope>
    <source>
        <strain evidence="6">CGMCC 1.15758</strain>
    </source>
</reference>
<proteinExistence type="inferred from homology"/>
<feature type="domain" description="Type II/III secretion system secretin-like" evidence="5">
    <location>
        <begin position="379"/>
        <end position="555"/>
    </location>
</feature>
<evidence type="ECO:0000256" key="1">
    <source>
        <dbReference type="ARBA" id="ARBA00004370"/>
    </source>
</evidence>
<organism evidence="6 7">
    <name type="scientific">Cysteiniphilum litorale</name>
    <dbReference type="NCBI Taxonomy" id="2056700"/>
    <lineage>
        <taxon>Bacteria</taxon>
        <taxon>Pseudomonadati</taxon>
        <taxon>Pseudomonadota</taxon>
        <taxon>Gammaproteobacteria</taxon>
        <taxon>Thiotrichales</taxon>
        <taxon>Fastidiosibacteraceae</taxon>
        <taxon>Cysteiniphilum</taxon>
    </lineage>
</organism>
<dbReference type="OrthoDB" id="6353334at2"/>
<evidence type="ECO:0000256" key="4">
    <source>
        <dbReference type="RuleBase" id="RU004003"/>
    </source>
</evidence>
<dbReference type="PANTHER" id="PTHR30332">
    <property type="entry name" value="PROBABLE GENERAL SECRETION PATHWAY PROTEIN D"/>
    <property type="match status" value="1"/>
</dbReference>
<keyword evidence="3" id="KW-0472">Membrane</keyword>
<dbReference type="InterPro" id="IPR004846">
    <property type="entry name" value="T2SS/T3SS_dom"/>
</dbReference>
<evidence type="ECO:0000256" key="2">
    <source>
        <dbReference type="ARBA" id="ARBA00022729"/>
    </source>
</evidence>
<dbReference type="Pfam" id="PF00263">
    <property type="entry name" value="Secretin"/>
    <property type="match status" value="1"/>
</dbReference>
<evidence type="ECO:0000313" key="6">
    <source>
        <dbReference type="EMBL" id="GGF99241.1"/>
    </source>
</evidence>
<gene>
    <name evidence="6" type="primary">pilN</name>
    <name evidence="6" type="ORF">GCM10010995_15620</name>
</gene>
<protein>
    <submittedName>
        <fullName evidence="6">Type IV pilus biosynthesis protein</fullName>
    </submittedName>
</protein>
<dbReference type="RefSeq" id="WP_117003149.1">
    <property type="nucleotide sequence ID" value="NZ_BMJS01000016.1"/>
</dbReference>
<dbReference type="GO" id="GO:0016020">
    <property type="term" value="C:membrane"/>
    <property type="evidence" value="ECO:0007669"/>
    <property type="project" value="UniProtKB-SubCell"/>
</dbReference>
<keyword evidence="2" id="KW-0732">Signal</keyword>
<dbReference type="PANTHER" id="PTHR30332:SF24">
    <property type="entry name" value="SECRETIN GSPD-RELATED"/>
    <property type="match status" value="1"/>
</dbReference>
<dbReference type="EMBL" id="BMJS01000016">
    <property type="protein sequence ID" value="GGF99241.1"/>
    <property type="molecule type" value="Genomic_DNA"/>
</dbReference>
<name>A0A8J2Z513_9GAMM</name>
<evidence type="ECO:0000256" key="3">
    <source>
        <dbReference type="ARBA" id="ARBA00023136"/>
    </source>
</evidence>